<dbReference type="InterPro" id="IPR037019">
    <property type="entry name" value="Glyco_hydro_7_sf"/>
</dbReference>
<dbReference type="SUPFAM" id="SSF49899">
    <property type="entry name" value="Concanavalin A-like lectins/glucanases"/>
    <property type="match status" value="1"/>
</dbReference>
<organism evidence="11 12">
    <name type="scientific">Pyrenophora seminiperda CCB06</name>
    <dbReference type="NCBI Taxonomy" id="1302712"/>
    <lineage>
        <taxon>Eukaryota</taxon>
        <taxon>Fungi</taxon>
        <taxon>Dikarya</taxon>
        <taxon>Ascomycota</taxon>
        <taxon>Pezizomycotina</taxon>
        <taxon>Dothideomycetes</taxon>
        <taxon>Pleosporomycetidae</taxon>
        <taxon>Pleosporales</taxon>
        <taxon>Pleosporineae</taxon>
        <taxon>Pleosporaceae</taxon>
        <taxon>Pyrenophora</taxon>
    </lineage>
</organism>
<accession>A0A3M7MC42</accession>
<feature type="signal peptide" evidence="10">
    <location>
        <begin position="1"/>
        <end position="17"/>
    </location>
</feature>
<dbReference type="OrthoDB" id="412382at2759"/>
<proteinExistence type="inferred from homology"/>
<keyword evidence="5" id="KW-0325">Glycoprotein</keyword>
<evidence type="ECO:0000256" key="6">
    <source>
        <dbReference type="ARBA" id="ARBA00023277"/>
    </source>
</evidence>
<dbReference type="GO" id="GO:0008810">
    <property type="term" value="F:cellulase activity"/>
    <property type="evidence" value="ECO:0007669"/>
    <property type="project" value="UniProtKB-EC"/>
</dbReference>
<keyword evidence="8 9" id="KW-0624">Polysaccharide degradation</keyword>
<dbReference type="PANTHER" id="PTHR33753:SF1">
    <property type="entry name" value="ENDO-BETA-1,4-GLUCANASE CELB"/>
    <property type="match status" value="1"/>
</dbReference>
<dbReference type="AlphaFoldDB" id="A0A3M7MC42"/>
<name>A0A3M7MC42_9PLEO</name>
<feature type="chain" id="PRO_5018148882" description="Glucanase" evidence="10">
    <location>
        <begin position="18"/>
        <end position="359"/>
    </location>
</feature>
<gene>
    <name evidence="11" type="ORF">GMOD_00009293</name>
</gene>
<comment type="similarity">
    <text evidence="2 9">Belongs to the glycosyl hydrolase 7 (cellulase C) family.</text>
</comment>
<keyword evidence="10" id="KW-0732">Signal</keyword>
<keyword evidence="7 9" id="KW-0326">Glycosidase</keyword>
<dbReference type="Pfam" id="PF00840">
    <property type="entry name" value="Glyco_hydro_7"/>
    <property type="match status" value="2"/>
</dbReference>
<dbReference type="PRINTS" id="PR00734">
    <property type="entry name" value="GLHYDRLASE7"/>
</dbReference>
<evidence type="ECO:0000256" key="8">
    <source>
        <dbReference type="ARBA" id="ARBA00023326"/>
    </source>
</evidence>
<evidence type="ECO:0000256" key="4">
    <source>
        <dbReference type="ARBA" id="ARBA00023001"/>
    </source>
</evidence>
<evidence type="ECO:0000256" key="2">
    <source>
        <dbReference type="ARBA" id="ARBA00006044"/>
    </source>
</evidence>
<protein>
    <recommendedName>
        <fullName evidence="9">Glucanase</fullName>
        <ecNumber evidence="9">3.2.1.-</ecNumber>
    </recommendedName>
</protein>
<dbReference type="Gene3D" id="2.70.100.10">
    <property type="entry name" value="Glycoside hydrolase, family 7, domain"/>
    <property type="match status" value="2"/>
</dbReference>
<dbReference type="InterPro" id="IPR001722">
    <property type="entry name" value="Glyco_hydro_7"/>
</dbReference>
<keyword evidence="12" id="KW-1185">Reference proteome</keyword>
<reference evidence="11 12" key="1">
    <citation type="journal article" date="2014" name="PLoS ONE">
        <title>De novo Genome Assembly of the Fungal Plant Pathogen Pyrenophora semeniperda.</title>
        <authorList>
            <person name="Soliai M.M."/>
            <person name="Meyer S.E."/>
            <person name="Udall J.A."/>
            <person name="Elzinga D.E."/>
            <person name="Hermansen R.A."/>
            <person name="Bodily P.M."/>
            <person name="Hart A.A."/>
            <person name="Coleman C.E."/>
        </authorList>
    </citation>
    <scope>NUCLEOTIDE SEQUENCE [LARGE SCALE GENOMIC DNA]</scope>
    <source>
        <strain evidence="11 12">CCB06</strain>
        <tissue evidence="11">Mycelium</tissue>
    </source>
</reference>
<dbReference type="EC" id="3.2.1.-" evidence="9"/>
<evidence type="ECO:0000313" key="12">
    <source>
        <dbReference type="Proteomes" id="UP000265663"/>
    </source>
</evidence>
<sequence>MPRYAFLAAALVGLATAQSLGTTPEVHPRLQTWKCTKAGGCKSVNSAIVLDASSHNIHQKGNASAGCGNFGSAPPASVCPDKATCAKNCIMDGISDYKAKGVSTQGSSLRLDLFDPKGGQSAPRVYLLGEDQKNYEMMKLTGNEFTFDVDASKLPCGMNGALYLSEMAASGGRSALNPGGATYGTGYCDAQCFNGCADNPYNQRKSPDFYGPSKKVDTTKPFTVVTQFPAKNGVLQAIVRKYVQGGKVVDNAMLNITMDQAYCTAQGATMYNKLGGHKGMGEALARGMVLAMSIWWDESGGMNWLDSGSAGPCSATEGFPAEIVKVEAKPTVTFSGIKWGEIGSTFKEKSTTKELPFTA</sequence>
<dbReference type="PANTHER" id="PTHR33753">
    <property type="entry name" value="1,4-BETA-D-GLUCAN CELLOBIOHYDROLASE B"/>
    <property type="match status" value="1"/>
</dbReference>
<dbReference type="GO" id="GO:0030245">
    <property type="term" value="P:cellulose catabolic process"/>
    <property type="evidence" value="ECO:0007669"/>
    <property type="project" value="UniProtKB-KW"/>
</dbReference>
<evidence type="ECO:0000256" key="9">
    <source>
        <dbReference type="RuleBase" id="RU361164"/>
    </source>
</evidence>
<comment type="catalytic activity">
    <reaction evidence="1">
        <text>Endohydrolysis of (1-&gt;4)-beta-D-glucosidic linkages in cellulose, lichenin and cereal beta-D-glucans.</text>
        <dbReference type="EC" id="3.2.1.4"/>
    </reaction>
</comment>
<evidence type="ECO:0000256" key="10">
    <source>
        <dbReference type="SAM" id="SignalP"/>
    </source>
</evidence>
<evidence type="ECO:0000256" key="7">
    <source>
        <dbReference type="ARBA" id="ARBA00023295"/>
    </source>
</evidence>
<keyword evidence="6" id="KW-0119">Carbohydrate metabolism</keyword>
<evidence type="ECO:0000256" key="3">
    <source>
        <dbReference type="ARBA" id="ARBA00022801"/>
    </source>
</evidence>
<keyword evidence="3 9" id="KW-0378">Hydrolase</keyword>
<dbReference type="EMBL" id="KE747828">
    <property type="protein sequence ID" value="RMZ71934.1"/>
    <property type="molecule type" value="Genomic_DNA"/>
</dbReference>
<dbReference type="InterPro" id="IPR013320">
    <property type="entry name" value="ConA-like_dom_sf"/>
</dbReference>
<evidence type="ECO:0000256" key="1">
    <source>
        <dbReference type="ARBA" id="ARBA00000966"/>
    </source>
</evidence>
<keyword evidence="4 9" id="KW-0136">Cellulose degradation</keyword>
<evidence type="ECO:0000256" key="5">
    <source>
        <dbReference type="ARBA" id="ARBA00023180"/>
    </source>
</evidence>
<evidence type="ECO:0000313" key="11">
    <source>
        <dbReference type="EMBL" id="RMZ71934.1"/>
    </source>
</evidence>
<dbReference type="Proteomes" id="UP000265663">
    <property type="component" value="Unassembled WGS sequence"/>
</dbReference>